<evidence type="ECO:0000313" key="4">
    <source>
        <dbReference type="Proteomes" id="UP000674318"/>
    </source>
</evidence>
<dbReference type="KEGG" id="phet:94287855"/>
<keyword evidence="1" id="KW-1133">Transmembrane helix</keyword>
<dbReference type="GO" id="GO:0046856">
    <property type="term" value="P:phosphatidylinositol dephosphorylation"/>
    <property type="evidence" value="ECO:0007669"/>
    <property type="project" value="InterPro"/>
</dbReference>
<organism evidence="3 4">
    <name type="scientific">Porcisia hertigi</name>
    <dbReference type="NCBI Taxonomy" id="2761500"/>
    <lineage>
        <taxon>Eukaryota</taxon>
        <taxon>Discoba</taxon>
        <taxon>Euglenozoa</taxon>
        <taxon>Kinetoplastea</taxon>
        <taxon>Metakinetoplastina</taxon>
        <taxon>Trypanosomatida</taxon>
        <taxon>Trypanosomatidae</taxon>
        <taxon>Leishmaniinae</taxon>
        <taxon>Porcisia</taxon>
    </lineage>
</organism>
<dbReference type="RefSeq" id="XP_067753935.1">
    <property type="nucleotide sequence ID" value="XM_067897778.1"/>
</dbReference>
<evidence type="ECO:0000256" key="1">
    <source>
        <dbReference type="SAM" id="Phobius"/>
    </source>
</evidence>
<dbReference type="Gene3D" id="3.60.10.10">
    <property type="entry name" value="Endonuclease/exonuclease/phosphatase"/>
    <property type="match status" value="1"/>
</dbReference>
<dbReference type="InterPro" id="IPR036691">
    <property type="entry name" value="Endo/exonu/phosph_ase_sf"/>
</dbReference>
<dbReference type="Pfam" id="PF22669">
    <property type="entry name" value="Exo_endo_phos2"/>
    <property type="match status" value="1"/>
</dbReference>
<dbReference type="Proteomes" id="UP000674318">
    <property type="component" value="Unassembled WGS sequence"/>
</dbReference>
<gene>
    <name evidence="3" type="ORF">JKF63_01732</name>
</gene>
<protein>
    <recommendedName>
        <fullName evidence="2">Inositol polyphosphate-related phosphatase domain-containing protein</fullName>
    </recommendedName>
</protein>
<dbReference type="OrthoDB" id="62798at2759"/>
<dbReference type="InterPro" id="IPR046985">
    <property type="entry name" value="IP5"/>
</dbReference>
<name>A0A836IEU4_9TRYP</name>
<keyword evidence="1" id="KW-0472">Membrane</keyword>
<dbReference type="SMART" id="SM00128">
    <property type="entry name" value="IPPc"/>
    <property type="match status" value="1"/>
</dbReference>
<dbReference type="GeneID" id="94287855"/>
<dbReference type="AlphaFoldDB" id="A0A836IEU4"/>
<keyword evidence="1" id="KW-0812">Transmembrane</keyword>
<comment type="caution">
    <text evidence="3">The sequence shown here is derived from an EMBL/GenBank/DDBJ whole genome shotgun (WGS) entry which is preliminary data.</text>
</comment>
<dbReference type="InterPro" id="IPR000300">
    <property type="entry name" value="IPPc"/>
</dbReference>
<sequence length="761" mass="85230">MKPAALAPLWARVLIIILEAIIWLVTFGRVNRVETLEALFYYSPHWRERYRAEESIKGALRSGMGAACRLARPLLHIETELSTKSSHDDRGDSLTPRTMTACEKTLEERQRMNARIRNCLRNVPVDDLQAPLLMNACTWNVNQQVPPVNEEAFLSWLIGQELTEEVKQYHEHKQAVAAYGGFPGKPHYPTGLSAMRSRKASLNSISNVDISRTRCTTPEDVGLADQQRAAAAALLQNEWRGLEAKLPDLFLISLQEVEMTGTALVKESTQRSWEWADAIIETLAAATDHAVEYKKVQVVQLVGLVLIVLVQARHVDYVSHVRLSLTRTGALSVLGNKGSVAMRATIYGKRFLFISAHFVAHKHNERRRMSNYQAALKDIRFDMPAWSDDESEVLQTFLNAKELLGSSVESLSVRGNRACERLLRFGHTAFHRSFTTDAEIRVLDDHDYVFFLGDLNSRLHALPSPFIREAVRRGEYDHLLCHDELRQLMVSGEAFDGFKEQWISFPPTYKYDRGTDMFDTSRKRRDPAWCDRVLFRVLESDAGVSTPREEDSVELSNSQVRFAPPLLDLQCSTPLQNDPTATGAWISLEELESKHFSLSATSLAGTAPARSSSSASSEDPSLGRSLSLALQDTSMAVVAARNDFGSPDKSCQYDSASLTSRAQAHAVWEKKPCAQTFCAARRSRCVPTAAAPPSSSLKADLSMPARFPMVINHVNPLEYTSVSSLRQSDHRPVRARFEVKVIVMEPALVTKVVKEVQRLIN</sequence>
<proteinExistence type="predicted"/>
<evidence type="ECO:0000259" key="2">
    <source>
        <dbReference type="SMART" id="SM00128"/>
    </source>
</evidence>
<keyword evidence="4" id="KW-1185">Reference proteome</keyword>
<feature type="domain" description="Inositol polyphosphate-related phosphatase" evidence="2">
    <location>
        <begin position="221"/>
        <end position="568"/>
    </location>
</feature>
<feature type="transmembrane region" description="Helical" evidence="1">
    <location>
        <begin position="9"/>
        <end position="28"/>
    </location>
</feature>
<reference evidence="3 4" key="1">
    <citation type="submission" date="2021-02" db="EMBL/GenBank/DDBJ databases">
        <title>Porcisia hertigi Genome sequencing and assembly.</title>
        <authorList>
            <person name="Almutairi H."/>
            <person name="Gatherer D."/>
        </authorList>
    </citation>
    <scope>NUCLEOTIDE SEQUENCE [LARGE SCALE GENOMIC DNA]</scope>
    <source>
        <strain evidence="3 4">C119</strain>
    </source>
</reference>
<dbReference type="EMBL" id="JAFJZO010000034">
    <property type="protein sequence ID" value="KAG5493900.1"/>
    <property type="molecule type" value="Genomic_DNA"/>
</dbReference>
<dbReference type="GO" id="GO:0004439">
    <property type="term" value="F:phosphatidylinositol-4,5-bisphosphate 5-phosphatase activity"/>
    <property type="evidence" value="ECO:0007669"/>
    <property type="project" value="TreeGrafter"/>
</dbReference>
<accession>A0A836IEU4</accession>
<dbReference type="PANTHER" id="PTHR11200:SF300">
    <property type="entry name" value="TYPE II INOSITOL 1,4,5-TRISPHOSPHATE 5-PHOSPHATASE"/>
    <property type="match status" value="1"/>
</dbReference>
<dbReference type="PANTHER" id="PTHR11200">
    <property type="entry name" value="INOSITOL 5-PHOSPHATASE"/>
    <property type="match status" value="1"/>
</dbReference>
<evidence type="ECO:0000313" key="3">
    <source>
        <dbReference type="EMBL" id="KAG5493900.1"/>
    </source>
</evidence>
<dbReference type="SUPFAM" id="SSF56219">
    <property type="entry name" value="DNase I-like"/>
    <property type="match status" value="1"/>
</dbReference>